<keyword evidence="3" id="KW-1185">Reference proteome</keyword>
<dbReference type="InterPro" id="IPR004360">
    <property type="entry name" value="Glyas_Fos-R_dOase_dom"/>
</dbReference>
<dbReference type="PROSITE" id="PS51819">
    <property type="entry name" value="VOC"/>
    <property type="match status" value="1"/>
</dbReference>
<dbReference type="Gene3D" id="3.10.180.10">
    <property type="entry name" value="2,3-Dihydroxybiphenyl 1,2-Dioxygenase, domain 1"/>
    <property type="match status" value="1"/>
</dbReference>
<comment type="caution">
    <text evidence="2">The sequence shown here is derived from an EMBL/GenBank/DDBJ whole genome shotgun (WGS) entry which is preliminary data.</text>
</comment>
<dbReference type="RefSeq" id="WP_263845587.1">
    <property type="nucleotide sequence ID" value="NZ_JALIEB010000014.1"/>
</dbReference>
<sequence>MNTYINLPVQDLSRSKAFFEALGFSFNDQFCDDTALSMVIGETSFAMLLTHEKFGSFTDKEIADTSETSQVLIALQLESKEAVTNMMETAVEHGGRATRAPEDHGFMYGHAFADPDGHIWEPFWMDAEAAVGAA</sequence>
<accession>A0ABT3BII7</accession>
<evidence type="ECO:0000313" key="2">
    <source>
        <dbReference type="EMBL" id="MCV3273362.1"/>
    </source>
</evidence>
<evidence type="ECO:0000313" key="3">
    <source>
        <dbReference type="Proteomes" id="UP001208690"/>
    </source>
</evidence>
<dbReference type="PANTHER" id="PTHR36503:SF2">
    <property type="entry name" value="BLR2408 PROTEIN"/>
    <property type="match status" value="1"/>
</dbReference>
<feature type="domain" description="VOC" evidence="1">
    <location>
        <begin position="1"/>
        <end position="125"/>
    </location>
</feature>
<evidence type="ECO:0000259" key="1">
    <source>
        <dbReference type="PROSITE" id="PS51819"/>
    </source>
</evidence>
<dbReference type="PANTHER" id="PTHR36503">
    <property type="entry name" value="BLR2520 PROTEIN"/>
    <property type="match status" value="1"/>
</dbReference>
<organism evidence="2 3">
    <name type="scientific">Roseobacter sinensis</name>
    <dbReference type="NCBI Taxonomy" id="2931391"/>
    <lineage>
        <taxon>Bacteria</taxon>
        <taxon>Pseudomonadati</taxon>
        <taxon>Pseudomonadota</taxon>
        <taxon>Alphaproteobacteria</taxon>
        <taxon>Rhodobacterales</taxon>
        <taxon>Roseobacteraceae</taxon>
        <taxon>Roseobacter</taxon>
    </lineage>
</organism>
<dbReference type="InterPro" id="IPR037523">
    <property type="entry name" value="VOC_core"/>
</dbReference>
<name>A0ABT3BII7_9RHOB</name>
<dbReference type="Pfam" id="PF00903">
    <property type="entry name" value="Glyoxalase"/>
    <property type="match status" value="1"/>
</dbReference>
<protein>
    <submittedName>
        <fullName evidence="2">VOC family protein</fullName>
    </submittedName>
</protein>
<dbReference type="EMBL" id="JALIEB010000014">
    <property type="protein sequence ID" value="MCV3273362.1"/>
    <property type="molecule type" value="Genomic_DNA"/>
</dbReference>
<dbReference type="Proteomes" id="UP001208690">
    <property type="component" value="Unassembled WGS sequence"/>
</dbReference>
<dbReference type="SUPFAM" id="SSF54593">
    <property type="entry name" value="Glyoxalase/Bleomycin resistance protein/Dihydroxybiphenyl dioxygenase"/>
    <property type="match status" value="1"/>
</dbReference>
<reference evidence="2 3" key="1">
    <citation type="submission" date="2022-04" db="EMBL/GenBank/DDBJ databases">
        <title>Roseobacter sp. WL0113 is a bacterium isolated from neritic sediment.</title>
        <authorList>
            <person name="Wang L."/>
            <person name="He W."/>
            <person name="Zhang D.-F."/>
        </authorList>
    </citation>
    <scope>NUCLEOTIDE SEQUENCE [LARGE SCALE GENOMIC DNA]</scope>
    <source>
        <strain evidence="2 3">WL0113</strain>
    </source>
</reference>
<dbReference type="InterPro" id="IPR029068">
    <property type="entry name" value="Glyas_Bleomycin-R_OHBP_Dase"/>
</dbReference>
<proteinExistence type="predicted"/>
<gene>
    <name evidence="2" type="ORF">MUB52_18165</name>
</gene>